<dbReference type="InterPro" id="IPR036597">
    <property type="entry name" value="Fido-like_dom_sf"/>
</dbReference>
<dbReference type="Gene3D" id="1.10.3290.10">
    <property type="entry name" value="Fido-like domain"/>
    <property type="match status" value="1"/>
</dbReference>
<dbReference type="STRING" id="1305737.GCA_000526355_02785"/>
<organism evidence="4 5">
    <name type="scientific">Algoriphagus marincola HL-49</name>
    <dbReference type="NCBI Taxonomy" id="1305737"/>
    <lineage>
        <taxon>Bacteria</taxon>
        <taxon>Pseudomonadati</taxon>
        <taxon>Bacteroidota</taxon>
        <taxon>Cytophagia</taxon>
        <taxon>Cytophagales</taxon>
        <taxon>Cyclobacteriaceae</taxon>
        <taxon>Algoriphagus</taxon>
    </lineage>
</organism>
<gene>
    <name evidence="4" type="ORF">HLUCCX10_03325</name>
</gene>
<evidence type="ECO:0000259" key="3">
    <source>
        <dbReference type="PROSITE" id="PS51459"/>
    </source>
</evidence>
<dbReference type="AlphaFoldDB" id="A0A0P8ASW1"/>
<feature type="active site" evidence="1">
    <location>
        <position position="212"/>
    </location>
</feature>
<dbReference type="PROSITE" id="PS51459">
    <property type="entry name" value="FIDO"/>
    <property type="match status" value="1"/>
</dbReference>
<evidence type="ECO:0000256" key="2">
    <source>
        <dbReference type="PIRSR" id="PIRSR640198-2"/>
    </source>
</evidence>
<dbReference type="Pfam" id="PF13776">
    <property type="entry name" value="DUF4172"/>
    <property type="match status" value="1"/>
</dbReference>
<keyword evidence="2" id="KW-0547">Nucleotide-binding</keyword>
<dbReference type="Pfam" id="PF02661">
    <property type="entry name" value="Fic"/>
    <property type="match status" value="1"/>
</dbReference>
<name>A0A0P8ASW1_9BACT</name>
<dbReference type="PANTHER" id="PTHR13504">
    <property type="entry name" value="FIDO DOMAIN-CONTAINING PROTEIN DDB_G0283145"/>
    <property type="match status" value="1"/>
</dbReference>
<protein>
    <recommendedName>
        <fullName evidence="3">Fido domain-containing protein</fullName>
    </recommendedName>
</protein>
<feature type="binding site" evidence="2">
    <location>
        <begin position="216"/>
        <end position="223"/>
    </location>
    <ligand>
        <name>ATP</name>
        <dbReference type="ChEBI" id="CHEBI:30616"/>
    </ligand>
</feature>
<dbReference type="InterPro" id="IPR025230">
    <property type="entry name" value="DUF4172"/>
</dbReference>
<feature type="domain" description="Fido" evidence="3">
    <location>
        <begin position="121"/>
        <end position="277"/>
    </location>
</feature>
<accession>A0A0P8ASW1</accession>
<dbReference type="Proteomes" id="UP000050421">
    <property type="component" value="Unassembled WGS sequence"/>
</dbReference>
<dbReference type="EMBL" id="LJXT01000013">
    <property type="protein sequence ID" value="KPQ19219.1"/>
    <property type="molecule type" value="Genomic_DNA"/>
</dbReference>
<proteinExistence type="predicted"/>
<feature type="binding site" evidence="2">
    <location>
        <begin position="254"/>
        <end position="255"/>
    </location>
    <ligand>
        <name>ATP</name>
        <dbReference type="ChEBI" id="CHEBI:30616"/>
    </ligand>
</feature>
<comment type="caution">
    <text evidence="4">The sequence shown here is derived from an EMBL/GenBank/DDBJ whole genome shotgun (WGS) entry which is preliminary data.</text>
</comment>
<dbReference type="PANTHER" id="PTHR13504:SF33">
    <property type="entry name" value="FIC FAMILY PROTEIN"/>
    <property type="match status" value="1"/>
</dbReference>
<keyword evidence="2" id="KW-0067">ATP-binding</keyword>
<dbReference type="PATRIC" id="fig|1305737.6.peg.1343"/>
<dbReference type="eggNOG" id="COG3177">
    <property type="taxonomic scope" value="Bacteria"/>
</dbReference>
<sequence length="380" mass="43515">MHNLHRMGTFIYQKAAWPDFTWNSDDFLELLSEARNLQGRLFGKMETLGFDLKNEAFLDTLTLDVLKSSEIEGEFLNTEQVRSSIARRLGIEIGGAIESDRHVDGVVEMMLDATQNCFKPLSGERLFDWHAALFPTGRSGMYKITVTDWRKDTTGPMQVVSGALGKEKVHFQAPDSDLIEEEMTRFIDWFNTNKMELVLKAAVAHLWFVTIHPFEDGNGRITRALTDMLLAQSDKSNQRFYSMSAQIMLERKQYYEMLEKTQKGNLDITDWIVWFLNCLINALKSTDSVLTRVLFKAEFWQKHLDTPINERQRKLLNKLMDGFDGILTSSRWAKIAKCSKDSAVRDINDLIEKGILQKKAAGGRSTNYELVGMSADNKQT</sequence>
<evidence type="ECO:0000256" key="1">
    <source>
        <dbReference type="PIRSR" id="PIRSR640198-1"/>
    </source>
</evidence>
<dbReference type="SUPFAM" id="SSF140931">
    <property type="entry name" value="Fic-like"/>
    <property type="match status" value="1"/>
</dbReference>
<dbReference type="GO" id="GO:0005524">
    <property type="term" value="F:ATP binding"/>
    <property type="evidence" value="ECO:0007669"/>
    <property type="project" value="UniProtKB-KW"/>
</dbReference>
<dbReference type="InterPro" id="IPR040198">
    <property type="entry name" value="Fido_containing"/>
</dbReference>
<reference evidence="4 5" key="1">
    <citation type="submission" date="2015-09" db="EMBL/GenBank/DDBJ databases">
        <title>Identification and resolution of microdiversity through metagenomic sequencing of parallel consortia.</title>
        <authorList>
            <person name="Nelson W.C."/>
            <person name="Romine M.F."/>
            <person name="Lindemann S.R."/>
        </authorList>
    </citation>
    <scope>NUCLEOTIDE SEQUENCE [LARGE SCALE GENOMIC DNA]</scope>
    <source>
        <strain evidence="4">HL-49</strain>
    </source>
</reference>
<evidence type="ECO:0000313" key="5">
    <source>
        <dbReference type="Proteomes" id="UP000050421"/>
    </source>
</evidence>
<evidence type="ECO:0000313" key="4">
    <source>
        <dbReference type="EMBL" id="KPQ19219.1"/>
    </source>
</evidence>
<dbReference type="InterPro" id="IPR003812">
    <property type="entry name" value="Fido"/>
</dbReference>